<evidence type="ECO:0000256" key="4">
    <source>
        <dbReference type="ARBA" id="ARBA00023136"/>
    </source>
</evidence>
<dbReference type="PROSITE" id="PS50801">
    <property type="entry name" value="STAS"/>
    <property type="match status" value="1"/>
</dbReference>
<dbReference type="InterPro" id="IPR011547">
    <property type="entry name" value="SLC26A/SulP_dom"/>
</dbReference>
<accession>A0AAE1D475</accession>
<dbReference type="InterPro" id="IPR036513">
    <property type="entry name" value="STAS_dom_sf"/>
</dbReference>
<evidence type="ECO:0000313" key="8">
    <source>
        <dbReference type="EMBL" id="KAK3755774.1"/>
    </source>
</evidence>
<feature type="region of interest" description="Disordered" evidence="5">
    <location>
        <begin position="1"/>
        <end position="20"/>
    </location>
</feature>
<dbReference type="Pfam" id="PF00916">
    <property type="entry name" value="Sulfate_transp"/>
    <property type="match status" value="1"/>
</dbReference>
<dbReference type="Gene3D" id="3.30.750.24">
    <property type="entry name" value="STAS domain"/>
    <property type="match status" value="1"/>
</dbReference>
<evidence type="ECO:0000259" key="7">
    <source>
        <dbReference type="PROSITE" id="PS50801"/>
    </source>
</evidence>
<dbReference type="PANTHER" id="PTHR11814">
    <property type="entry name" value="SULFATE TRANSPORTER"/>
    <property type="match status" value="1"/>
</dbReference>
<proteinExistence type="predicted"/>
<dbReference type="InterPro" id="IPR002645">
    <property type="entry name" value="STAS_dom"/>
</dbReference>
<evidence type="ECO:0000256" key="1">
    <source>
        <dbReference type="ARBA" id="ARBA00004141"/>
    </source>
</evidence>
<name>A0AAE1D475_9GAST</name>
<comment type="caution">
    <text evidence="8">The sequence shown here is derived from an EMBL/GenBank/DDBJ whole genome shotgun (WGS) entry which is preliminary data.</text>
</comment>
<comment type="subcellular location">
    <subcellularLocation>
        <location evidence="1">Membrane</location>
        <topology evidence="1">Multi-pass membrane protein</topology>
    </subcellularLocation>
</comment>
<keyword evidence="9" id="KW-1185">Reference proteome</keyword>
<dbReference type="SUPFAM" id="SSF52091">
    <property type="entry name" value="SpoIIaa-like"/>
    <property type="match status" value="1"/>
</dbReference>
<dbReference type="Pfam" id="PF01740">
    <property type="entry name" value="STAS"/>
    <property type="match status" value="1"/>
</dbReference>
<dbReference type="CDD" id="cd07042">
    <property type="entry name" value="STAS_SulP_like_sulfate_transporter"/>
    <property type="match status" value="1"/>
</dbReference>
<evidence type="ECO:0000256" key="5">
    <source>
        <dbReference type="SAM" id="MobiDB-lite"/>
    </source>
</evidence>
<feature type="compositionally biased region" description="Polar residues" evidence="5">
    <location>
        <begin position="60"/>
        <end position="73"/>
    </location>
</feature>
<feature type="transmembrane region" description="Helical" evidence="6">
    <location>
        <begin position="373"/>
        <end position="394"/>
    </location>
</feature>
<protein>
    <recommendedName>
        <fullName evidence="7">STAS domain-containing protein</fullName>
    </recommendedName>
</protein>
<dbReference type="Proteomes" id="UP001283361">
    <property type="component" value="Unassembled WGS sequence"/>
</dbReference>
<dbReference type="EMBL" id="JAWDGP010005588">
    <property type="protein sequence ID" value="KAK3755774.1"/>
    <property type="molecule type" value="Genomic_DNA"/>
</dbReference>
<feature type="region of interest" description="Disordered" evidence="5">
    <location>
        <begin position="54"/>
        <end position="77"/>
    </location>
</feature>
<feature type="transmembrane region" description="Helical" evidence="6">
    <location>
        <begin position="500"/>
        <end position="518"/>
    </location>
</feature>
<sequence>MKRNDPNKSIDSNSETSSVGSVETLMSPAFNSLDNASSGMAALHALAKPPVSFSHPVDSSEVQVSTGPSSSSEPKQRLQRSLSFKLDEEVEHTVIRIKRAAYTYDEIEKVYLHVIDDQSDSSDWQCPSMERIIPFLGYIKNYSISDDLLPDILGGLSVACLHLPQGLAYGLLAQLTPISGVYTSIFSVLTYVVFGTVPHMSMGTNAVLSLITAAMVEREADRILADNNLPQSKLGRTQMQTTFPTTSVPSSGGEDERMKIKLGVAMTSTFQCGLVLLLMGLFRMGFLTNYMPSAFVGGFTSAAALHIAVSQIQHVLHIRVPVRSGFGKLPRTLVDVTSNFSNTNLADTAVCIVSATTLVVMDRALNPNIKAKVGVSLPSNLILVILGCFVSYALNLQGTLKIAVVGPITGEFPTPSLPLMDLSVFSGVLHESVLQAVIVFTMSISMAMLMEKIHGYNLDANQELIAYGMCNLFSSFYTVQASSVSPPRTMVLSNSGARTTMNGLPTVLVLLGSVTFISNMFEPLPLATLAAMIIVAVIDILKQIQYVPRIWRVSRTDFIVWVSTWVSTTFGDLEYGIVTGIIIAALGFMVNNQTMRGELVVRSTKEDLLVPGLGRAWTRHLDRIRVFYFPSQLFFANAESFKKQLYEQVFDPTVEEPVVRQSVHGEVIETNDIDTVILDCSAMTYIDIDGLNMLKTVVIRYHNAGIQVMLARCPHFTMETLERGDFFRVLPRSLVFHEVIDALARETSIKLDSSAPVMFMEPTVRRVSTVALLPSHSTFIY</sequence>
<evidence type="ECO:0000256" key="3">
    <source>
        <dbReference type="ARBA" id="ARBA00022989"/>
    </source>
</evidence>
<feature type="domain" description="STAS" evidence="7">
    <location>
        <begin position="624"/>
        <end position="746"/>
    </location>
</feature>
<reference evidence="8" key="1">
    <citation type="journal article" date="2023" name="G3 (Bethesda)">
        <title>A reference genome for the long-term kleptoplast-retaining sea slug Elysia crispata morphotype clarki.</title>
        <authorList>
            <person name="Eastman K.E."/>
            <person name="Pendleton A.L."/>
            <person name="Shaikh M.A."/>
            <person name="Suttiyut T."/>
            <person name="Ogas R."/>
            <person name="Tomko P."/>
            <person name="Gavelis G."/>
            <person name="Widhalm J.R."/>
            <person name="Wisecaver J.H."/>
        </authorList>
    </citation>
    <scope>NUCLEOTIDE SEQUENCE</scope>
    <source>
        <strain evidence="8">ECLA1</strain>
    </source>
</reference>
<dbReference type="GO" id="GO:0055085">
    <property type="term" value="P:transmembrane transport"/>
    <property type="evidence" value="ECO:0007669"/>
    <property type="project" value="InterPro"/>
</dbReference>
<feature type="transmembrane region" description="Helical" evidence="6">
    <location>
        <begin position="290"/>
        <end position="309"/>
    </location>
</feature>
<dbReference type="InterPro" id="IPR001902">
    <property type="entry name" value="SLC26A/SulP_fam"/>
</dbReference>
<evidence type="ECO:0000256" key="6">
    <source>
        <dbReference type="SAM" id="Phobius"/>
    </source>
</evidence>
<gene>
    <name evidence="8" type="ORF">RRG08_033951</name>
</gene>
<feature type="compositionally biased region" description="Polar residues" evidence="5">
    <location>
        <begin position="9"/>
        <end position="20"/>
    </location>
</feature>
<keyword evidence="2 6" id="KW-0812">Transmembrane</keyword>
<dbReference type="GO" id="GO:0016020">
    <property type="term" value="C:membrane"/>
    <property type="evidence" value="ECO:0007669"/>
    <property type="project" value="UniProtKB-SubCell"/>
</dbReference>
<feature type="transmembrane region" description="Helical" evidence="6">
    <location>
        <begin position="432"/>
        <end position="450"/>
    </location>
</feature>
<evidence type="ECO:0000313" key="9">
    <source>
        <dbReference type="Proteomes" id="UP001283361"/>
    </source>
</evidence>
<keyword evidence="4 6" id="KW-0472">Membrane</keyword>
<dbReference type="AlphaFoldDB" id="A0AAE1D475"/>
<feature type="transmembrane region" description="Helical" evidence="6">
    <location>
        <begin position="262"/>
        <end position="284"/>
    </location>
</feature>
<organism evidence="8 9">
    <name type="scientific">Elysia crispata</name>
    <name type="common">lettuce slug</name>
    <dbReference type="NCBI Taxonomy" id="231223"/>
    <lineage>
        <taxon>Eukaryota</taxon>
        <taxon>Metazoa</taxon>
        <taxon>Spiralia</taxon>
        <taxon>Lophotrochozoa</taxon>
        <taxon>Mollusca</taxon>
        <taxon>Gastropoda</taxon>
        <taxon>Heterobranchia</taxon>
        <taxon>Euthyneura</taxon>
        <taxon>Panpulmonata</taxon>
        <taxon>Sacoglossa</taxon>
        <taxon>Placobranchoidea</taxon>
        <taxon>Plakobranchidae</taxon>
        <taxon>Elysia</taxon>
    </lineage>
</organism>
<evidence type="ECO:0000256" key="2">
    <source>
        <dbReference type="ARBA" id="ARBA00022692"/>
    </source>
</evidence>
<keyword evidence="3 6" id="KW-1133">Transmembrane helix</keyword>